<dbReference type="EMBL" id="JAGTPW010000073">
    <property type="protein sequence ID" value="MBR8646159.1"/>
    <property type="molecule type" value="Genomic_DNA"/>
</dbReference>
<sequence>MLKELFAKSKKKYATVPLDREKQDVPEGIMTKCTGCKKSCIQKNW</sequence>
<dbReference type="Proteomes" id="UP000680045">
    <property type="component" value="Unassembled WGS sequence"/>
</dbReference>
<protein>
    <submittedName>
        <fullName evidence="1">Uncharacterized protein</fullName>
    </submittedName>
</protein>
<proteinExistence type="predicted"/>
<dbReference type="AlphaFoldDB" id="A0A941FNQ7"/>
<reference evidence="1" key="1">
    <citation type="submission" date="2021-04" db="EMBL/GenBank/DDBJ databases">
        <title>Whole genome sequencing of Enterococci isolates from hospitalized patients.</title>
        <authorList>
            <person name="Ogoti B.M."/>
            <person name="Onyambu F.G."/>
        </authorList>
    </citation>
    <scope>NUCLEOTIDE SEQUENCE</scope>
    <source>
        <strain evidence="1">242</strain>
    </source>
</reference>
<accession>A0A941FNQ7</accession>
<name>A0A941FNQ7_9BACI</name>
<organism evidence="1 2">
    <name type="scientific">Peribacillus frigoritolerans</name>
    <dbReference type="NCBI Taxonomy" id="450367"/>
    <lineage>
        <taxon>Bacteria</taxon>
        <taxon>Bacillati</taxon>
        <taxon>Bacillota</taxon>
        <taxon>Bacilli</taxon>
        <taxon>Bacillales</taxon>
        <taxon>Bacillaceae</taxon>
        <taxon>Peribacillus</taxon>
    </lineage>
</organism>
<evidence type="ECO:0000313" key="1">
    <source>
        <dbReference type="EMBL" id="MBR8646159.1"/>
    </source>
</evidence>
<evidence type="ECO:0000313" key="2">
    <source>
        <dbReference type="Proteomes" id="UP000680045"/>
    </source>
</evidence>
<comment type="caution">
    <text evidence="1">The sequence shown here is derived from an EMBL/GenBank/DDBJ whole genome shotgun (WGS) entry which is preliminary data.</text>
</comment>
<gene>
    <name evidence="1" type="ORF">KEH51_26790</name>
</gene>